<organism evidence="1">
    <name type="scientific">Siphoviridae sp. ctUcA20</name>
    <dbReference type="NCBI Taxonomy" id="2825528"/>
    <lineage>
        <taxon>Viruses</taxon>
        <taxon>Duplodnaviria</taxon>
        <taxon>Heunggongvirae</taxon>
        <taxon>Uroviricota</taxon>
        <taxon>Caudoviricetes</taxon>
    </lineage>
</organism>
<name>A0A8S5PPK1_9CAUD</name>
<reference evidence="1" key="1">
    <citation type="journal article" date="2021" name="Proc. Natl. Acad. Sci. U.S.A.">
        <title>A Catalog of Tens of Thousands of Viruses from Human Metagenomes Reveals Hidden Associations with Chronic Diseases.</title>
        <authorList>
            <person name="Tisza M.J."/>
            <person name="Buck C.B."/>
        </authorList>
    </citation>
    <scope>NUCLEOTIDE SEQUENCE</scope>
    <source>
        <strain evidence="1">CtUcA20</strain>
    </source>
</reference>
<protein>
    <submittedName>
        <fullName evidence="1">Uncharacterized protein</fullName>
    </submittedName>
</protein>
<dbReference type="EMBL" id="BK015469">
    <property type="protein sequence ID" value="DAE08435.1"/>
    <property type="molecule type" value="Genomic_DNA"/>
</dbReference>
<accession>A0A8S5PPK1</accession>
<evidence type="ECO:0000313" key="1">
    <source>
        <dbReference type="EMBL" id="DAE08435.1"/>
    </source>
</evidence>
<sequence>MPFSSDTTIKNQHFEKVVSAIIWGDKDKTILYSPNIIEKDEQNP</sequence>
<proteinExistence type="predicted"/>